<feature type="transmembrane region" description="Helical" evidence="14">
    <location>
        <begin position="20"/>
        <end position="37"/>
    </location>
</feature>
<dbReference type="PANTHER" id="PTHR30627">
    <property type="entry name" value="PEPTIDOGLYCAN D,D-TRANSPEPTIDASE"/>
    <property type="match status" value="1"/>
</dbReference>
<dbReference type="GO" id="GO:0009252">
    <property type="term" value="P:peptidoglycan biosynthetic process"/>
    <property type="evidence" value="ECO:0007669"/>
    <property type="project" value="UniProtKB-UniRule"/>
</dbReference>
<dbReference type="GO" id="GO:0006508">
    <property type="term" value="P:proteolysis"/>
    <property type="evidence" value="ECO:0007669"/>
    <property type="project" value="UniProtKB-KW"/>
</dbReference>
<keyword evidence="7 14" id="KW-0812">Transmembrane</keyword>
<keyword evidence="12 14" id="KW-0472">Membrane</keyword>
<dbReference type="OrthoDB" id="9766847at2"/>
<evidence type="ECO:0000313" key="18">
    <source>
        <dbReference type="Proteomes" id="UP000295341"/>
    </source>
</evidence>
<dbReference type="InterPro" id="IPR017790">
    <property type="entry name" value="Penicillin-binding_protein_2"/>
</dbReference>
<dbReference type="AlphaFoldDB" id="A0A4R7P0N3"/>
<dbReference type="RefSeq" id="WP_133882982.1">
    <property type="nucleotide sequence ID" value="NZ_MWIN01000009.1"/>
</dbReference>
<dbReference type="Gene3D" id="3.30.1390.30">
    <property type="entry name" value="Penicillin-binding protein 2a, domain 3"/>
    <property type="match status" value="1"/>
</dbReference>
<comment type="subcellular location">
    <subcellularLocation>
        <location evidence="14">Cell inner membrane</location>
        <topology evidence="14">Single-pass membrane protein</topology>
    </subcellularLocation>
    <subcellularLocation>
        <location evidence="2">Cell membrane</location>
    </subcellularLocation>
    <subcellularLocation>
        <location evidence="1">Membrane</location>
        <topology evidence="1">Single-pass membrane protein</topology>
    </subcellularLocation>
</comment>
<keyword evidence="8 14" id="KW-0378">Hydrolase</keyword>
<evidence type="ECO:0000256" key="3">
    <source>
        <dbReference type="ARBA" id="ARBA00022475"/>
    </source>
</evidence>
<dbReference type="GO" id="GO:0009002">
    <property type="term" value="F:serine-type D-Ala-D-Ala carboxypeptidase activity"/>
    <property type="evidence" value="ECO:0007669"/>
    <property type="project" value="UniProtKB-UniRule"/>
</dbReference>
<evidence type="ECO:0000256" key="7">
    <source>
        <dbReference type="ARBA" id="ARBA00022692"/>
    </source>
</evidence>
<dbReference type="EC" id="3.4.16.4" evidence="14"/>
<dbReference type="PANTHER" id="PTHR30627:SF2">
    <property type="entry name" value="PEPTIDOGLYCAN D,D-TRANSPEPTIDASE MRDA"/>
    <property type="match status" value="1"/>
</dbReference>
<dbReference type="Pfam" id="PF03717">
    <property type="entry name" value="PBP_dimer"/>
    <property type="match status" value="1"/>
</dbReference>
<dbReference type="GO" id="GO:0005886">
    <property type="term" value="C:plasma membrane"/>
    <property type="evidence" value="ECO:0007669"/>
    <property type="project" value="UniProtKB-SubCell"/>
</dbReference>
<dbReference type="InterPro" id="IPR001460">
    <property type="entry name" value="PCN-bd_Tpept"/>
</dbReference>
<evidence type="ECO:0000256" key="8">
    <source>
        <dbReference type="ARBA" id="ARBA00022801"/>
    </source>
</evidence>
<dbReference type="Gene3D" id="3.40.710.10">
    <property type="entry name" value="DD-peptidase/beta-lactamase superfamily"/>
    <property type="match status" value="1"/>
</dbReference>
<dbReference type="NCBIfam" id="TIGR03423">
    <property type="entry name" value="pbp2_mrdA"/>
    <property type="match status" value="1"/>
</dbReference>
<comment type="pathway">
    <text evidence="14">Cell wall biogenesis; peptidoglycan biosynthesis.</text>
</comment>
<proteinExistence type="inferred from homology"/>
<accession>A0A4R7P0N3</accession>
<keyword evidence="5 14" id="KW-0121">Carboxypeptidase</keyword>
<keyword evidence="6 14" id="KW-0645">Protease</keyword>
<feature type="domain" description="Penicillin-binding protein transpeptidase" evidence="15">
    <location>
        <begin position="264"/>
        <end position="607"/>
    </location>
</feature>
<evidence type="ECO:0000256" key="12">
    <source>
        <dbReference type="ARBA" id="ARBA00023136"/>
    </source>
</evidence>
<dbReference type="EMBL" id="SOBT01000010">
    <property type="protein sequence ID" value="TDU26822.1"/>
    <property type="molecule type" value="Genomic_DNA"/>
</dbReference>
<keyword evidence="4 14" id="KW-0997">Cell inner membrane</keyword>
<dbReference type="InterPro" id="IPR005311">
    <property type="entry name" value="PBP_dimer"/>
</dbReference>
<feature type="domain" description="Penicillin-binding protein dimerisation" evidence="16">
    <location>
        <begin position="61"/>
        <end position="232"/>
    </location>
</feature>
<gene>
    <name evidence="14" type="primary">mrdA</name>
    <name evidence="17" type="ORF">DFR24_3853</name>
</gene>
<keyword evidence="11 14" id="KW-1133">Transmembrane helix</keyword>
<comment type="caution">
    <text evidence="17">The sequence shown here is derived from an EMBL/GenBank/DDBJ whole genome shotgun (WGS) entry which is preliminary data.</text>
</comment>
<comment type="similarity">
    <text evidence="14">Belongs to the transpeptidase family. MrdA subfamily.</text>
</comment>
<comment type="catalytic activity">
    <reaction evidence="14">
        <text>Preferential cleavage: (Ac)2-L-Lys-D-Ala-|-D-Ala. Also transpeptidation of peptidyl-alanyl moieties that are N-acyl substituents of D-alanine.</text>
        <dbReference type="EC" id="3.4.16.4"/>
    </reaction>
</comment>
<dbReference type="GO" id="GO:0071555">
    <property type="term" value="P:cell wall organization"/>
    <property type="evidence" value="ECO:0007669"/>
    <property type="project" value="UniProtKB-KW"/>
</dbReference>
<evidence type="ECO:0000256" key="2">
    <source>
        <dbReference type="ARBA" id="ARBA00004236"/>
    </source>
</evidence>
<dbReference type="Proteomes" id="UP000295341">
    <property type="component" value="Unassembled WGS sequence"/>
</dbReference>
<protein>
    <recommendedName>
        <fullName evidence="14">Peptidoglycan D,D-transpeptidase MrdA</fullName>
        <ecNumber evidence="14">3.4.16.4</ecNumber>
    </recommendedName>
    <alternativeName>
        <fullName evidence="14">Penicillin-binding protein 2</fullName>
        <shortName evidence="14">PBP-2</shortName>
    </alternativeName>
</protein>
<dbReference type="SUPFAM" id="SSF56519">
    <property type="entry name" value="Penicillin binding protein dimerisation domain"/>
    <property type="match status" value="1"/>
</dbReference>
<evidence type="ECO:0000256" key="1">
    <source>
        <dbReference type="ARBA" id="ARBA00004167"/>
    </source>
</evidence>
<dbReference type="GO" id="GO:0008658">
    <property type="term" value="F:penicillin binding"/>
    <property type="evidence" value="ECO:0007669"/>
    <property type="project" value="UniProtKB-UniRule"/>
</dbReference>
<dbReference type="InterPro" id="IPR050515">
    <property type="entry name" value="Beta-lactam/transpept"/>
</dbReference>
<keyword evidence="3 14" id="KW-1003">Cell membrane</keyword>
<dbReference type="GO" id="GO:0071972">
    <property type="term" value="F:peptidoglycan L,D-transpeptidase activity"/>
    <property type="evidence" value="ECO:0007669"/>
    <property type="project" value="TreeGrafter"/>
</dbReference>
<evidence type="ECO:0000259" key="15">
    <source>
        <dbReference type="Pfam" id="PF00905"/>
    </source>
</evidence>
<feature type="active site" description="Acyl-ester intermediate" evidence="14">
    <location>
        <position position="323"/>
    </location>
</feature>
<evidence type="ECO:0000313" key="17">
    <source>
        <dbReference type="EMBL" id="TDU26822.1"/>
    </source>
</evidence>
<dbReference type="HAMAP" id="MF_02081">
    <property type="entry name" value="MrdA_transpept"/>
    <property type="match status" value="1"/>
</dbReference>
<comment type="caution">
    <text evidence="14">Lacks conserved residue(s) required for the propagation of feature annotation.</text>
</comment>
<comment type="function">
    <text evidence="14">Catalyzes cross-linking of the peptidoglycan cell wall.</text>
</comment>
<keyword evidence="18" id="KW-1185">Reference proteome</keyword>
<evidence type="ECO:0000256" key="5">
    <source>
        <dbReference type="ARBA" id="ARBA00022645"/>
    </source>
</evidence>
<evidence type="ECO:0000256" key="9">
    <source>
        <dbReference type="ARBA" id="ARBA00022960"/>
    </source>
</evidence>
<evidence type="ECO:0000256" key="14">
    <source>
        <dbReference type="HAMAP-Rule" id="MF_02081"/>
    </source>
</evidence>
<dbReference type="Gene3D" id="3.90.1310.10">
    <property type="entry name" value="Penicillin-binding protein 2a (Domain 2)"/>
    <property type="match status" value="1"/>
</dbReference>
<dbReference type="Pfam" id="PF00905">
    <property type="entry name" value="Transpeptidase"/>
    <property type="match status" value="1"/>
</dbReference>
<evidence type="ECO:0000259" key="16">
    <source>
        <dbReference type="Pfam" id="PF03717"/>
    </source>
</evidence>
<organism evidence="17 18">
    <name type="scientific">Panacagrimonas perspica</name>
    <dbReference type="NCBI Taxonomy" id="381431"/>
    <lineage>
        <taxon>Bacteria</taxon>
        <taxon>Pseudomonadati</taxon>
        <taxon>Pseudomonadota</taxon>
        <taxon>Gammaproteobacteria</taxon>
        <taxon>Nevskiales</taxon>
        <taxon>Nevskiaceae</taxon>
        <taxon>Panacagrimonas</taxon>
    </lineage>
</organism>
<evidence type="ECO:0000256" key="10">
    <source>
        <dbReference type="ARBA" id="ARBA00022984"/>
    </source>
</evidence>
<keyword evidence="13 14" id="KW-0961">Cell wall biogenesis/degradation</keyword>
<evidence type="ECO:0000256" key="11">
    <source>
        <dbReference type="ARBA" id="ARBA00022989"/>
    </source>
</evidence>
<evidence type="ECO:0000256" key="6">
    <source>
        <dbReference type="ARBA" id="ARBA00022670"/>
    </source>
</evidence>
<reference evidence="17 18" key="1">
    <citation type="submission" date="2019-03" db="EMBL/GenBank/DDBJ databases">
        <title>Genomic Encyclopedia of Type Strains, Phase IV (KMG-IV): sequencing the most valuable type-strain genomes for metagenomic binning, comparative biology and taxonomic classification.</title>
        <authorList>
            <person name="Goeker M."/>
        </authorList>
    </citation>
    <scope>NUCLEOTIDE SEQUENCE [LARGE SCALE GENOMIC DNA]</scope>
    <source>
        <strain evidence="17 18">DSM 26377</strain>
    </source>
</reference>
<dbReference type="InterPro" id="IPR012338">
    <property type="entry name" value="Beta-lactam/transpept-like"/>
</dbReference>
<dbReference type="SUPFAM" id="SSF56601">
    <property type="entry name" value="beta-lactamase/transpeptidase-like"/>
    <property type="match status" value="1"/>
</dbReference>
<name>A0A4R7P0N3_9GAMM</name>
<keyword evidence="10 14" id="KW-0573">Peptidoglycan synthesis</keyword>
<dbReference type="InterPro" id="IPR036138">
    <property type="entry name" value="PBP_dimer_sf"/>
</dbReference>
<dbReference type="GO" id="GO:0008360">
    <property type="term" value="P:regulation of cell shape"/>
    <property type="evidence" value="ECO:0007669"/>
    <property type="project" value="UniProtKB-KW"/>
</dbReference>
<evidence type="ECO:0000256" key="4">
    <source>
        <dbReference type="ARBA" id="ARBA00022519"/>
    </source>
</evidence>
<sequence length="651" mass="70997">MDNLKNLVREKHMYMTRIGVAVLVCLSMTSLLVYRLIGLQVIDREYYATRAEENRMRLSAVPPVRGLVTDRNGVLLAQNTPAFVLEVVPEQVENMDTLLRALRPVLNLDDVEIARFKDRVGKTPRYRSVPLRGNLTMEQVARFQLNRFDFEGADVTATLTRSYPLGSAAAHVVGYVGGITEEEFKKIEAAAYQGLTQIGKIGVEKSHENELRGTPGAKIVEANAYGRPLRELEYRQGAPGKNLVLSLDAKVQMAAEKALAGLDGAVVAIDPRNGEVIALVSKPGFDPQPFVAGIDRTTYKALLDDRKRPLYNRALQGAYPPGSTVKPFMALAGLEYETLQGGHGEYCSGSMSLPHSTRKYRCWKRSGHGWLDMAGGVIQSCDIYFYEVAQALGIDRIHTFLSLFGLGHPTDVDLPLEKSGLLPSREWKMRTRKEAWFPGETLNIGIGQGYMTTTPMQLAQITARMAMRGKGFKPHVVHAMQDTLTGATTLVPPEALPAIPHRHAQDWETVINAMVEVTASQRGTAYRVFKDAPYRVAAKTGTAQVAGMSQDELRARKLTETPFHLRDHALFIAFAPAEDPKIAVAVIAEHAGHGGSAAAPVARQVMDQYLLGQILYNLPADPGAGAPVAAGVPAAPVELIGSPGSASDDEE</sequence>
<evidence type="ECO:0000256" key="13">
    <source>
        <dbReference type="ARBA" id="ARBA00023316"/>
    </source>
</evidence>
<keyword evidence="9 14" id="KW-0133">Cell shape</keyword>